<dbReference type="PANTHER" id="PTHR34676">
    <property type="entry name" value="DUF4219 DOMAIN-CONTAINING PROTEIN-RELATED"/>
    <property type="match status" value="1"/>
</dbReference>
<sequence length="129" mass="15106">MTVQHQTFVKGASINIPPLFTGENYAFQKVRKQIFMKSIDSEIWKTVTNGPLVPTVLINNSQESKPREQWNIDDIRRSQQDVRARNIISYALTVDEFYRISTCKTAQEMWKMLRVTREGTDDVRRAKRV</sequence>
<dbReference type="Pfam" id="PF14223">
    <property type="entry name" value="Retrotran_gag_2"/>
    <property type="match status" value="1"/>
</dbReference>
<keyword evidence="2" id="KW-1185">Reference proteome</keyword>
<evidence type="ECO:0000313" key="2">
    <source>
        <dbReference type="Proteomes" id="UP000291084"/>
    </source>
</evidence>
<dbReference type="Proteomes" id="UP000291084">
    <property type="component" value="Chromosome 7"/>
</dbReference>
<gene>
    <name evidence="1" type="primary">Vigan.07G100100</name>
    <name evidence="1" type="ORF">VIGAN_07100100</name>
</gene>
<accession>A0A0S3SHJ1</accession>
<organism evidence="1 2">
    <name type="scientific">Vigna angularis var. angularis</name>
    <dbReference type="NCBI Taxonomy" id="157739"/>
    <lineage>
        <taxon>Eukaryota</taxon>
        <taxon>Viridiplantae</taxon>
        <taxon>Streptophyta</taxon>
        <taxon>Embryophyta</taxon>
        <taxon>Tracheophyta</taxon>
        <taxon>Spermatophyta</taxon>
        <taxon>Magnoliopsida</taxon>
        <taxon>eudicotyledons</taxon>
        <taxon>Gunneridae</taxon>
        <taxon>Pentapetalae</taxon>
        <taxon>rosids</taxon>
        <taxon>fabids</taxon>
        <taxon>Fabales</taxon>
        <taxon>Fabaceae</taxon>
        <taxon>Papilionoideae</taxon>
        <taxon>50 kb inversion clade</taxon>
        <taxon>NPAAA clade</taxon>
        <taxon>indigoferoid/millettioid clade</taxon>
        <taxon>Phaseoleae</taxon>
        <taxon>Vigna</taxon>
    </lineage>
</organism>
<protein>
    <submittedName>
        <fullName evidence="1">Uncharacterized protein</fullName>
    </submittedName>
</protein>
<reference evidence="1 2" key="1">
    <citation type="journal article" date="2015" name="Sci. Rep.">
        <title>The power of single molecule real-time sequencing technology in the de novo assembly of a eukaryotic genome.</title>
        <authorList>
            <person name="Sakai H."/>
            <person name="Naito K."/>
            <person name="Ogiso-Tanaka E."/>
            <person name="Takahashi Y."/>
            <person name="Iseki K."/>
            <person name="Muto C."/>
            <person name="Satou K."/>
            <person name="Teruya K."/>
            <person name="Shiroma A."/>
            <person name="Shimoji M."/>
            <person name="Hirano T."/>
            <person name="Itoh T."/>
            <person name="Kaga A."/>
            <person name="Tomooka N."/>
        </authorList>
    </citation>
    <scope>NUCLEOTIDE SEQUENCE [LARGE SCALE GENOMIC DNA]</scope>
    <source>
        <strain evidence="2">cv. Shumari</strain>
    </source>
</reference>
<name>A0A0S3SHJ1_PHAAN</name>
<proteinExistence type="predicted"/>
<dbReference type="EMBL" id="AP015040">
    <property type="protein sequence ID" value="BAT92305.1"/>
    <property type="molecule type" value="Genomic_DNA"/>
</dbReference>
<dbReference type="OrthoDB" id="1932348at2759"/>
<evidence type="ECO:0000313" key="1">
    <source>
        <dbReference type="EMBL" id="BAT92305.1"/>
    </source>
</evidence>
<dbReference type="PANTHER" id="PTHR34676:SF8">
    <property type="entry name" value="TRANSMEMBRANE PROTEIN"/>
    <property type="match status" value="1"/>
</dbReference>
<dbReference type="AlphaFoldDB" id="A0A0S3SHJ1"/>